<dbReference type="InterPro" id="IPR006076">
    <property type="entry name" value="FAD-dep_OxRdtase"/>
</dbReference>
<feature type="domain" description="FAD dependent oxidoreductase" evidence="3">
    <location>
        <begin position="16"/>
        <end position="403"/>
    </location>
</feature>
<dbReference type="RefSeq" id="WP_051527534.1">
    <property type="nucleotide sequence ID" value="NZ_JBHLZN010000003.1"/>
</dbReference>
<dbReference type="Gene3D" id="3.30.9.10">
    <property type="entry name" value="D-Amino Acid Oxidase, subunit A, domain 2"/>
    <property type="match status" value="1"/>
</dbReference>
<keyword evidence="2" id="KW-0472">Membrane</keyword>
<comment type="caution">
    <text evidence="4">The sequence shown here is derived from an EMBL/GenBank/DDBJ whole genome shotgun (WGS) entry which is preliminary data.</text>
</comment>
<evidence type="ECO:0000259" key="3">
    <source>
        <dbReference type="Pfam" id="PF01266"/>
    </source>
</evidence>
<evidence type="ECO:0000256" key="2">
    <source>
        <dbReference type="SAM" id="Phobius"/>
    </source>
</evidence>
<gene>
    <name evidence="4" type="ORF">ACFFLH_10620</name>
</gene>
<name>A0ABV5ZC49_9GAMM</name>
<protein>
    <submittedName>
        <fullName evidence="4">NAD(P)/FAD-dependent oxidoreductase</fullName>
        <ecNumber evidence="4">1.-.-.-</ecNumber>
    </submittedName>
</protein>
<dbReference type="SUPFAM" id="SSF51905">
    <property type="entry name" value="FAD/NAD(P)-binding domain"/>
    <property type="match status" value="1"/>
</dbReference>
<keyword evidence="5" id="KW-1185">Reference proteome</keyword>
<keyword evidence="2" id="KW-1133">Transmembrane helix</keyword>
<evidence type="ECO:0000313" key="5">
    <source>
        <dbReference type="Proteomes" id="UP001589628"/>
    </source>
</evidence>
<reference evidence="4 5" key="1">
    <citation type="submission" date="2024-09" db="EMBL/GenBank/DDBJ databases">
        <authorList>
            <person name="Sun Q."/>
            <person name="Mori K."/>
        </authorList>
    </citation>
    <scope>NUCLEOTIDE SEQUENCE [LARGE SCALE GENOMIC DNA]</scope>
    <source>
        <strain evidence="4 5">ATCC 51285</strain>
    </source>
</reference>
<dbReference type="SUPFAM" id="SSF54373">
    <property type="entry name" value="FAD-linked reductases, C-terminal domain"/>
    <property type="match status" value="1"/>
</dbReference>
<evidence type="ECO:0000256" key="1">
    <source>
        <dbReference type="ARBA" id="ARBA00023002"/>
    </source>
</evidence>
<dbReference type="EMBL" id="JBHLZN010000003">
    <property type="protein sequence ID" value="MFB9886868.1"/>
    <property type="molecule type" value="Genomic_DNA"/>
</dbReference>
<keyword evidence="1 4" id="KW-0560">Oxidoreductase</keyword>
<keyword evidence="2" id="KW-0812">Transmembrane</keyword>
<dbReference type="PANTHER" id="PTHR13847:SF289">
    <property type="entry name" value="GLYCINE OXIDASE"/>
    <property type="match status" value="1"/>
</dbReference>
<sequence>MRASQQALKGQRLSSITIIGAGVVGLATALAMQRTGIQVSLWDKSLPGQGCSYGNAGHFATELVLPLATPQLLPQLPKLVLNPLGPVALRAAYLPKILPWFIRFLWQARGTASRAAALSIKALNDQALEAWQQLLGQTEAQRLLRLRGSLLVFESQAALSAAARQQEQIERQYGVPWQQWLPEQLQEQEPELNDRLAGAIWFPDTGHTIEPALLNQSLYQAFIAAGGTFVQQELQHLQSSQQGWKVNGEHQCEALLLACGAWSAPWVQQLTGVRIPLEAERGYHLMMPEDGQLLSQPVTSAERKFIMTPMQSGLRLAGTVEFAGLQRQPDMRRAQMLEGLAAPLLRRPLAGSGRCWMGCRPTLVDSLPILDRTAAGGKLLLALGHQHLGLTQAAISAQLLTDLALGQEPALDLNPYRLARFG</sequence>
<accession>A0ABV5ZC49</accession>
<dbReference type="PANTHER" id="PTHR13847">
    <property type="entry name" value="SARCOSINE DEHYDROGENASE-RELATED"/>
    <property type="match status" value="1"/>
</dbReference>
<evidence type="ECO:0000313" key="4">
    <source>
        <dbReference type="EMBL" id="MFB9886868.1"/>
    </source>
</evidence>
<feature type="transmembrane region" description="Helical" evidence="2">
    <location>
        <begin position="12"/>
        <end position="32"/>
    </location>
</feature>
<dbReference type="GO" id="GO:0016491">
    <property type="term" value="F:oxidoreductase activity"/>
    <property type="evidence" value="ECO:0007669"/>
    <property type="project" value="UniProtKB-KW"/>
</dbReference>
<proteinExistence type="predicted"/>
<organism evidence="4 5">
    <name type="scientific">Balneatrix alpica</name>
    <dbReference type="NCBI Taxonomy" id="75684"/>
    <lineage>
        <taxon>Bacteria</taxon>
        <taxon>Pseudomonadati</taxon>
        <taxon>Pseudomonadota</taxon>
        <taxon>Gammaproteobacteria</taxon>
        <taxon>Oceanospirillales</taxon>
        <taxon>Balneatrichaceae</taxon>
        <taxon>Balneatrix</taxon>
    </lineage>
</organism>
<dbReference type="Proteomes" id="UP001589628">
    <property type="component" value="Unassembled WGS sequence"/>
</dbReference>
<dbReference type="EC" id="1.-.-.-" evidence="4"/>
<dbReference type="Pfam" id="PF01266">
    <property type="entry name" value="DAO"/>
    <property type="match status" value="1"/>
</dbReference>
<dbReference type="Gene3D" id="3.50.50.60">
    <property type="entry name" value="FAD/NAD(P)-binding domain"/>
    <property type="match status" value="2"/>
</dbReference>
<dbReference type="InterPro" id="IPR036188">
    <property type="entry name" value="FAD/NAD-bd_sf"/>
</dbReference>